<organism evidence="3">
    <name type="scientific">Rodentolepis nana</name>
    <name type="common">Dwarf tapeworm</name>
    <name type="synonym">Hymenolepis nana</name>
    <dbReference type="NCBI Taxonomy" id="102285"/>
    <lineage>
        <taxon>Eukaryota</taxon>
        <taxon>Metazoa</taxon>
        <taxon>Spiralia</taxon>
        <taxon>Lophotrochozoa</taxon>
        <taxon>Platyhelminthes</taxon>
        <taxon>Cestoda</taxon>
        <taxon>Eucestoda</taxon>
        <taxon>Cyclophyllidea</taxon>
        <taxon>Hymenolepididae</taxon>
        <taxon>Rodentolepis</taxon>
    </lineage>
</organism>
<reference evidence="3" key="1">
    <citation type="submission" date="2017-02" db="UniProtKB">
        <authorList>
            <consortium name="WormBaseParasite"/>
        </authorList>
    </citation>
    <scope>IDENTIFICATION</scope>
</reference>
<reference evidence="1 2" key="2">
    <citation type="submission" date="2018-11" db="EMBL/GenBank/DDBJ databases">
        <authorList>
            <consortium name="Pathogen Informatics"/>
        </authorList>
    </citation>
    <scope>NUCLEOTIDE SEQUENCE [LARGE SCALE GENOMIC DNA]</scope>
</reference>
<sequence>MNGRQKNVKTKMAVNGLDRDKACLGLSANYGGFEINIGPTDTIFGKKLELCANECRLANCPQCRTILILEELEKIFDSKKLPYLEYLYVNMDHNRFVPMSAILKIPEMVALKANEIDLMRVGEHSRMLEMDKSFTKFRIIYLRKFSCQVQDRLHWNRTFDNQLPRETTKLLSSFEKLNIEVKINLEKLSASLAPSTKDKLEKDVSVN</sequence>
<dbReference type="Gene3D" id="1.10.10.10">
    <property type="entry name" value="Winged helix-like DNA-binding domain superfamily/Winged helix DNA-binding domain"/>
    <property type="match status" value="1"/>
</dbReference>
<name>A0A0R3TE97_RODNA</name>
<evidence type="ECO:0000313" key="3">
    <source>
        <dbReference type="WBParaSite" id="HNAJ_0000538601-mRNA-1"/>
    </source>
</evidence>
<evidence type="ECO:0000313" key="1">
    <source>
        <dbReference type="EMBL" id="VDO01244.1"/>
    </source>
</evidence>
<dbReference type="Proteomes" id="UP000278807">
    <property type="component" value="Unassembled WGS sequence"/>
</dbReference>
<dbReference type="EMBL" id="UZAE01004534">
    <property type="protein sequence ID" value="VDO01244.1"/>
    <property type="molecule type" value="Genomic_DNA"/>
</dbReference>
<dbReference type="AlphaFoldDB" id="A0A0R3TE97"/>
<protein>
    <submittedName>
        <fullName evidence="3">DNA-directed RNA polymerase</fullName>
    </submittedName>
</protein>
<dbReference type="OrthoDB" id="6302236at2759"/>
<dbReference type="InterPro" id="IPR036388">
    <property type="entry name" value="WH-like_DNA-bd_sf"/>
</dbReference>
<accession>A0A0R3TE97</accession>
<proteinExistence type="predicted"/>
<keyword evidence="2" id="KW-1185">Reference proteome</keyword>
<gene>
    <name evidence="1" type="ORF">HNAJ_LOCUS5384</name>
</gene>
<evidence type="ECO:0000313" key="2">
    <source>
        <dbReference type="Proteomes" id="UP000278807"/>
    </source>
</evidence>
<dbReference type="WBParaSite" id="HNAJ_0000538601-mRNA-1">
    <property type="protein sequence ID" value="HNAJ_0000538601-mRNA-1"/>
    <property type="gene ID" value="HNAJ_0000538601"/>
</dbReference>